<gene>
    <name evidence="5" type="ORF">PHYPSEUDO_011672</name>
</gene>
<evidence type="ECO:0000313" key="5">
    <source>
        <dbReference type="EMBL" id="KAG7388838.1"/>
    </source>
</evidence>
<name>A0A8T1W7Z5_9STRA</name>
<sequence length="1039" mass="113136">MDDQGDGRAATPGAGSNAPQPTATRLEAAAAPASADSRRSELSRLFIVCGRDRKADELRALFSTCGAIKHLHLALDRSKKSRGFAFLQYEDPANAATAIDKLDHMELEDGHILKVTVAKERPVGGNGKLKRDQHARQDLDEKTEGGLREDDGGIDARLPGKRQRSSPPVVALPLGPSRVTPAFLLENHRLEGFGDNAAKVTSLTTETMMASRMPLPTTVHVCKDESMEYDADQKQVEQVMRAMLQAVEQHESQNTASSDLFVAYKQMGAVHGRGIKQKRGANLSVVVPGSKEESEEEYTTDSLASSIRSVSLMSTPMTTRGPPFDALRIPRVVPREGGDLPPPRSKHRLRRRRQSLDGSASSTEDGSDGSGIRRKRSNTTTSPPPTFKAPIRQPLSPPRKFSDRSDISLSPDDLKAQITLKKLCKRQSSDSAIEEPYRLAKQQATQERREHDVGIVDRGPARPSIADVDKSYGNDRDIKLGFKSESTELARTKLFFTSTYKFTEQELEAMFAVYGDFESAELVKSFGRVKTMAYIRYSKACTAAHVVKSFREESSQGDEDPERPEFMTLSFAHGTGGLHSQQRSELAQLDGERALGSSSNIYATLTQANKAAPSTPTAMSSSGKDRRWVLLLYDRFLATHMLSSVVSSLLGMEFMDIKVVKSTGEAQGVAFVNFDSETNATQAALQLHQMELPLGSGKYLQAIVILAPSLFTTTHGNNSIGTNESMRLDRTADERVVTGSSEDVDLCAVEARFAHLMRSTEQHPYSREGQYFHHYSSMPSPRGVAPSDQLSPMAAGVYPQTHSGGFHTSMGMSAGVEYYPMQLVTYPPPPQQPFQPYANFGAPGNYQHLPQHHGFVGNAPGWMDAAPYYQGGMPQYPFSCAPEHEMAFPVADNGNNMVSANESFAVPPKPRSSRSSSEQMDVEDGNSTCSSQASASIHVSTSEPLELVTLVSALQDCPGVLSFAKDGAGSELTGYRVDFTGEAQALEALRKLDGSLCGGQKLRVAKAALRKHRGGGGGGKARAGSGRRKRQRVDPRSRK</sequence>
<feature type="compositionally biased region" description="Polar residues" evidence="3">
    <location>
        <begin position="309"/>
        <end position="318"/>
    </location>
</feature>
<feature type="compositionally biased region" description="Basic and acidic residues" evidence="3">
    <location>
        <begin position="129"/>
        <end position="151"/>
    </location>
</feature>
<proteinExistence type="predicted"/>
<comment type="caution">
    <text evidence="5">The sequence shown here is derived from an EMBL/GenBank/DDBJ whole genome shotgun (WGS) entry which is preliminary data.</text>
</comment>
<evidence type="ECO:0000256" key="3">
    <source>
        <dbReference type="SAM" id="MobiDB-lite"/>
    </source>
</evidence>
<dbReference type="PANTHER" id="PTHR48027">
    <property type="entry name" value="HETEROGENEOUS NUCLEAR RIBONUCLEOPROTEIN 87F-RELATED"/>
    <property type="match status" value="1"/>
</dbReference>
<feature type="region of interest" description="Disordered" evidence="3">
    <location>
        <begin position="309"/>
        <end position="409"/>
    </location>
</feature>
<dbReference type="GO" id="GO:0003723">
    <property type="term" value="F:RNA binding"/>
    <property type="evidence" value="ECO:0007669"/>
    <property type="project" value="UniProtKB-UniRule"/>
</dbReference>
<feature type="domain" description="RRM" evidence="4">
    <location>
        <begin position="43"/>
        <end position="120"/>
    </location>
</feature>
<keyword evidence="1 2" id="KW-0694">RNA-binding</keyword>
<keyword evidence="6" id="KW-1185">Reference proteome</keyword>
<dbReference type="EMBL" id="JAGDFM010000053">
    <property type="protein sequence ID" value="KAG7388838.1"/>
    <property type="molecule type" value="Genomic_DNA"/>
</dbReference>
<evidence type="ECO:0000256" key="1">
    <source>
        <dbReference type="ARBA" id="ARBA00022884"/>
    </source>
</evidence>
<feature type="region of interest" description="Disordered" evidence="3">
    <location>
        <begin position="900"/>
        <end position="935"/>
    </location>
</feature>
<dbReference type="OrthoDB" id="439808at2759"/>
<dbReference type="SMART" id="SM00360">
    <property type="entry name" value="RRM"/>
    <property type="match status" value="2"/>
</dbReference>
<dbReference type="Proteomes" id="UP000694044">
    <property type="component" value="Unassembled WGS sequence"/>
</dbReference>
<feature type="region of interest" description="Disordered" evidence="3">
    <location>
        <begin position="1"/>
        <end position="36"/>
    </location>
</feature>
<reference evidence="5" key="1">
    <citation type="submission" date="2021-02" db="EMBL/GenBank/DDBJ databases">
        <authorList>
            <person name="Palmer J.M."/>
        </authorList>
    </citation>
    <scope>NUCLEOTIDE SEQUENCE</scope>
    <source>
        <strain evidence="5">SCRP734</strain>
    </source>
</reference>
<dbReference type="InterPro" id="IPR052462">
    <property type="entry name" value="SLIRP/GR-RBP-like"/>
</dbReference>
<protein>
    <recommendedName>
        <fullName evidence="4">RRM domain-containing protein</fullName>
    </recommendedName>
</protein>
<dbReference type="PROSITE" id="PS50102">
    <property type="entry name" value="RRM"/>
    <property type="match status" value="1"/>
</dbReference>
<feature type="region of interest" description="Disordered" evidence="3">
    <location>
        <begin position="123"/>
        <end position="173"/>
    </location>
</feature>
<feature type="region of interest" description="Disordered" evidence="3">
    <location>
        <begin position="1009"/>
        <end position="1039"/>
    </location>
</feature>
<accession>A0A8T1W7Z5</accession>
<dbReference type="InterPro" id="IPR000504">
    <property type="entry name" value="RRM_dom"/>
</dbReference>
<organism evidence="5 6">
    <name type="scientific">Phytophthora pseudosyringae</name>
    <dbReference type="NCBI Taxonomy" id="221518"/>
    <lineage>
        <taxon>Eukaryota</taxon>
        <taxon>Sar</taxon>
        <taxon>Stramenopiles</taxon>
        <taxon>Oomycota</taxon>
        <taxon>Peronosporomycetes</taxon>
        <taxon>Peronosporales</taxon>
        <taxon>Peronosporaceae</taxon>
        <taxon>Phytophthora</taxon>
    </lineage>
</organism>
<feature type="compositionally biased region" description="Low complexity" evidence="3">
    <location>
        <begin position="23"/>
        <end position="35"/>
    </location>
</feature>
<evidence type="ECO:0000313" key="6">
    <source>
        <dbReference type="Proteomes" id="UP000694044"/>
    </source>
</evidence>
<evidence type="ECO:0000256" key="2">
    <source>
        <dbReference type="PROSITE-ProRule" id="PRU00176"/>
    </source>
</evidence>
<feature type="compositionally biased region" description="Polar residues" evidence="3">
    <location>
        <begin position="925"/>
        <end position="935"/>
    </location>
</feature>
<feature type="compositionally biased region" description="Basic residues" evidence="3">
    <location>
        <begin position="344"/>
        <end position="353"/>
    </location>
</feature>
<dbReference type="AlphaFoldDB" id="A0A8T1W7Z5"/>
<evidence type="ECO:0000259" key="4">
    <source>
        <dbReference type="PROSITE" id="PS50102"/>
    </source>
</evidence>
<dbReference type="Pfam" id="PF00076">
    <property type="entry name" value="RRM_1"/>
    <property type="match status" value="3"/>
</dbReference>
<dbReference type="CDD" id="cd00590">
    <property type="entry name" value="RRM_SF"/>
    <property type="match status" value="1"/>
</dbReference>